<protein>
    <submittedName>
        <fullName evidence="2">Uncharacterized protein</fullName>
    </submittedName>
</protein>
<sequence>MASQMASRRFTNYSFNNFVGMSEEDLIRARQTYSTASIRLKPIPFEAHSATAKIVGETGARHGNDIDMTASGPWAPLDDREVAARRRGRVDPLPVIPGIVTADVPQSAPHPTASTAFLHQPLITRRASHDGLQLRRRTLSVSPTRFISSTAEAPRRLNGAIATPPRRASVFLQVNGRDLADRWEERTPAELIASLRKEVRGY</sequence>
<dbReference type="WBParaSite" id="PSAMB.scaffold1202size34455.g11664.t1">
    <property type="protein sequence ID" value="PSAMB.scaffold1202size34455.g11664.t1"/>
    <property type="gene ID" value="PSAMB.scaffold1202size34455.g11664"/>
</dbReference>
<accession>A0A914UTH4</accession>
<dbReference type="Proteomes" id="UP000887566">
    <property type="component" value="Unplaced"/>
</dbReference>
<proteinExistence type="predicted"/>
<keyword evidence="1" id="KW-1185">Reference proteome</keyword>
<reference evidence="2" key="1">
    <citation type="submission" date="2022-11" db="UniProtKB">
        <authorList>
            <consortium name="WormBaseParasite"/>
        </authorList>
    </citation>
    <scope>IDENTIFICATION</scope>
</reference>
<name>A0A914UTH4_9BILA</name>
<dbReference type="AlphaFoldDB" id="A0A914UTH4"/>
<evidence type="ECO:0000313" key="2">
    <source>
        <dbReference type="WBParaSite" id="PSAMB.scaffold1202size34455.g11664.t1"/>
    </source>
</evidence>
<evidence type="ECO:0000313" key="1">
    <source>
        <dbReference type="Proteomes" id="UP000887566"/>
    </source>
</evidence>
<organism evidence="1 2">
    <name type="scientific">Plectus sambesii</name>
    <dbReference type="NCBI Taxonomy" id="2011161"/>
    <lineage>
        <taxon>Eukaryota</taxon>
        <taxon>Metazoa</taxon>
        <taxon>Ecdysozoa</taxon>
        <taxon>Nematoda</taxon>
        <taxon>Chromadorea</taxon>
        <taxon>Plectida</taxon>
        <taxon>Plectina</taxon>
        <taxon>Plectoidea</taxon>
        <taxon>Plectidae</taxon>
        <taxon>Plectus</taxon>
    </lineage>
</organism>